<feature type="transmembrane region" description="Helical" evidence="7">
    <location>
        <begin position="157"/>
        <end position="175"/>
    </location>
</feature>
<reference evidence="9 10" key="1">
    <citation type="submission" date="2019-08" db="EMBL/GenBank/DDBJ databases">
        <title>Bacterial whole genome sequence for Glaciihabitans sp. CHu50b-6-2.</title>
        <authorList>
            <person name="Jin L."/>
        </authorList>
    </citation>
    <scope>NUCLEOTIDE SEQUENCE [LARGE SCALE GENOMIC DNA]</scope>
    <source>
        <strain evidence="9 10">CHu50b-6-2</strain>
    </source>
</reference>
<keyword evidence="3 7" id="KW-0812">Transmembrane</keyword>
<comment type="subcellular location">
    <subcellularLocation>
        <location evidence="1">Membrane</location>
        <topology evidence="1">Multi-pass membrane protein</topology>
    </subcellularLocation>
</comment>
<feature type="transmembrane region" description="Helical" evidence="7">
    <location>
        <begin position="77"/>
        <end position="105"/>
    </location>
</feature>
<feature type="transmembrane region" description="Helical" evidence="7">
    <location>
        <begin position="125"/>
        <end position="145"/>
    </location>
</feature>
<dbReference type="Gene3D" id="1.20.1540.10">
    <property type="entry name" value="Rhomboid-like"/>
    <property type="match status" value="1"/>
</dbReference>
<dbReference type="GO" id="GO:0006508">
    <property type="term" value="P:proteolysis"/>
    <property type="evidence" value="ECO:0007669"/>
    <property type="project" value="UniProtKB-KW"/>
</dbReference>
<feature type="transmembrane region" description="Helical" evidence="7">
    <location>
        <begin position="181"/>
        <end position="198"/>
    </location>
</feature>
<evidence type="ECO:0000256" key="2">
    <source>
        <dbReference type="ARBA" id="ARBA00009045"/>
    </source>
</evidence>
<keyword evidence="10" id="KW-1185">Reference proteome</keyword>
<keyword evidence="4" id="KW-0378">Hydrolase</keyword>
<sequence>MSAVPPSSDNYCYRHPDRQSFVLCQRCGRTICPECQTVAAVGVHCPECVKEARQSAPRTRPAIVTSMRRAGRSDSPVVTYAIIALCVSVFVAELFLGGTSGAVFQSLVAYGPLTNAEPWRLLTSIFVHLSILHLLFNMYSLFIFGPILERLLGRGRYAALFFLSGLGGSVAVLLIAPAIPVAGASGAIFGLLGAFFVIQRHLGGNNVQLLIVIALNLVIGFVVPNIAWQAHVGGLIVGAAVALIFVRTRDRKQRGLQFALLGVTLLALIGLTVYGAATVFSRV</sequence>
<accession>A0A5C8UN03</accession>
<keyword evidence="9" id="KW-0645">Protease</keyword>
<evidence type="ECO:0000256" key="1">
    <source>
        <dbReference type="ARBA" id="ARBA00004141"/>
    </source>
</evidence>
<proteinExistence type="inferred from homology"/>
<dbReference type="GO" id="GO:0004252">
    <property type="term" value="F:serine-type endopeptidase activity"/>
    <property type="evidence" value="ECO:0007669"/>
    <property type="project" value="InterPro"/>
</dbReference>
<organism evidence="9 10">
    <name type="scientific">Lacisediminihabitans profunda</name>
    <dbReference type="NCBI Taxonomy" id="2594790"/>
    <lineage>
        <taxon>Bacteria</taxon>
        <taxon>Bacillati</taxon>
        <taxon>Actinomycetota</taxon>
        <taxon>Actinomycetes</taxon>
        <taxon>Micrococcales</taxon>
        <taxon>Microbacteriaceae</taxon>
        <taxon>Lacisediminihabitans</taxon>
    </lineage>
</organism>
<dbReference type="InterPro" id="IPR050925">
    <property type="entry name" value="Rhomboid_protease_S54"/>
</dbReference>
<gene>
    <name evidence="9" type="ORF">FVP33_14015</name>
</gene>
<dbReference type="PANTHER" id="PTHR43731">
    <property type="entry name" value="RHOMBOID PROTEASE"/>
    <property type="match status" value="1"/>
</dbReference>
<evidence type="ECO:0000259" key="8">
    <source>
        <dbReference type="Pfam" id="PF01694"/>
    </source>
</evidence>
<name>A0A5C8UN03_9MICO</name>
<feature type="transmembrane region" description="Helical" evidence="7">
    <location>
        <begin position="228"/>
        <end position="246"/>
    </location>
</feature>
<comment type="caution">
    <text evidence="9">The sequence shown here is derived from an EMBL/GenBank/DDBJ whole genome shotgun (WGS) entry which is preliminary data.</text>
</comment>
<evidence type="ECO:0000256" key="5">
    <source>
        <dbReference type="ARBA" id="ARBA00022989"/>
    </source>
</evidence>
<feature type="transmembrane region" description="Helical" evidence="7">
    <location>
        <begin position="258"/>
        <end position="280"/>
    </location>
</feature>
<evidence type="ECO:0000313" key="10">
    <source>
        <dbReference type="Proteomes" id="UP000321379"/>
    </source>
</evidence>
<protein>
    <submittedName>
        <fullName evidence="9">Rhomboid family intramembrane serine protease</fullName>
    </submittedName>
</protein>
<dbReference type="InterPro" id="IPR022764">
    <property type="entry name" value="Peptidase_S54_rhomboid_dom"/>
</dbReference>
<keyword evidence="6 7" id="KW-0472">Membrane</keyword>
<dbReference type="SUPFAM" id="SSF57845">
    <property type="entry name" value="B-box zinc-binding domain"/>
    <property type="match status" value="1"/>
</dbReference>
<evidence type="ECO:0000256" key="7">
    <source>
        <dbReference type="SAM" id="Phobius"/>
    </source>
</evidence>
<keyword evidence="5 7" id="KW-1133">Transmembrane helix</keyword>
<feature type="domain" description="Peptidase S54 rhomboid" evidence="8">
    <location>
        <begin position="116"/>
        <end position="247"/>
    </location>
</feature>
<dbReference type="Proteomes" id="UP000321379">
    <property type="component" value="Unassembled WGS sequence"/>
</dbReference>
<comment type="similarity">
    <text evidence="2">Belongs to the peptidase S54 family.</text>
</comment>
<evidence type="ECO:0000256" key="6">
    <source>
        <dbReference type="ARBA" id="ARBA00023136"/>
    </source>
</evidence>
<dbReference type="EMBL" id="VRMG01000009">
    <property type="protein sequence ID" value="TXN29291.1"/>
    <property type="molecule type" value="Genomic_DNA"/>
</dbReference>
<evidence type="ECO:0000313" key="9">
    <source>
        <dbReference type="EMBL" id="TXN29291.1"/>
    </source>
</evidence>
<evidence type="ECO:0000256" key="3">
    <source>
        <dbReference type="ARBA" id="ARBA00022692"/>
    </source>
</evidence>
<dbReference type="GO" id="GO:0016020">
    <property type="term" value="C:membrane"/>
    <property type="evidence" value="ECO:0007669"/>
    <property type="project" value="UniProtKB-SubCell"/>
</dbReference>
<feature type="transmembrane region" description="Helical" evidence="7">
    <location>
        <begin position="205"/>
        <end position="222"/>
    </location>
</feature>
<dbReference type="RefSeq" id="WP_147784309.1">
    <property type="nucleotide sequence ID" value="NZ_VRMG01000009.1"/>
</dbReference>
<evidence type="ECO:0000256" key="4">
    <source>
        <dbReference type="ARBA" id="ARBA00022801"/>
    </source>
</evidence>
<dbReference type="AlphaFoldDB" id="A0A5C8UN03"/>
<dbReference type="SUPFAM" id="SSF144091">
    <property type="entry name" value="Rhomboid-like"/>
    <property type="match status" value="1"/>
</dbReference>
<dbReference type="InterPro" id="IPR035952">
    <property type="entry name" value="Rhomboid-like_sf"/>
</dbReference>
<dbReference type="Pfam" id="PF01694">
    <property type="entry name" value="Rhomboid"/>
    <property type="match status" value="1"/>
</dbReference>
<dbReference type="PANTHER" id="PTHR43731:SF14">
    <property type="entry name" value="PRESENILIN-ASSOCIATED RHOMBOID-LIKE PROTEIN, MITOCHONDRIAL"/>
    <property type="match status" value="1"/>
</dbReference>